<evidence type="ECO:0000313" key="9">
    <source>
        <dbReference type="EMBL" id="QUS35004.1"/>
    </source>
</evidence>
<evidence type="ECO:0000256" key="1">
    <source>
        <dbReference type="ARBA" id="ARBA00013860"/>
    </source>
</evidence>
<evidence type="ECO:0000313" key="10">
    <source>
        <dbReference type="Proteomes" id="UP000679284"/>
    </source>
</evidence>
<reference evidence="9" key="1">
    <citation type="submission" date="2020-01" db="EMBL/GenBank/DDBJ databases">
        <authorList>
            <person name="Yang Y."/>
            <person name="Kwon Y.M."/>
        </authorList>
    </citation>
    <scope>NUCLEOTIDE SEQUENCE</scope>
    <source>
        <strain evidence="9">PG104</strain>
    </source>
</reference>
<dbReference type="InterPro" id="IPR037914">
    <property type="entry name" value="SpoVT-AbrB_sf"/>
</dbReference>
<dbReference type="GO" id="GO:0009295">
    <property type="term" value="C:nucleoid"/>
    <property type="evidence" value="ECO:0007669"/>
    <property type="project" value="UniProtKB-SubCell"/>
</dbReference>
<evidence type="ECO:0000259" key="8">
    <source>
        <dbReference type="PROSITE" id="PS51740"/>
    </source>
</evidence>
<dbReference type="GO" id="GO:2000143">
    <property type="term" value="P:negative regulation of DNA-templated transcription initiation"/>
    <property type="evidence" value="ECO:0007669"/>
    <property type="project" value="TreeGrafter"/>
</dbReference>
<dbReference type="GO" id="GO:0003700">
    <property type="term" value="F:DNA-binding transcription factor activity"/>
    <property type="evidence" value="ECO:0007669"/>
    <property type="project" value="UniProtKB-UniRule"/>
</dbReference>
<dbReference type="PROSITE" id="PS51740">
    <property type="entry name" value="SPOVT_ABRB"/>
    <property type="match status" value="1"/>
</dbReference>
<dbReference type="Pfam" id="PF02381">
    <property type="entry name" value="MraZ"/>
    <property type="match status" value="1"/>
</dbReference>
<evidence type="ECO:0000256" key="4">
    <source>
        <dbReference type="ARBA" id="ARBA00023015"/>
    </source>
</evidence>
<dbReference type="PANTHER" id="PTHR34701:SF1">
    <property type="entry name" value="TRANSCRIPTIONAL REGULATOR MRAZ"/>
    <property type="match status" value="1"/>
</dbReference>
<dbReference type="InterPro" id="IPR007159">
    <property type="entry name" value="SpoVT-AbrB_dom"/>
</dbReference>
<feature type="domain" description="SpoVT-AbrB" evidence="8">
    <location>
        <begin position="91"/>
        <end position="141"/>
    </location>
</feature>
<dbReference type="GO" id="GO:0000976">
    <property type="term" value="F:transcription cis-regulatory region binding"/>
    <property type="evidence" value="ECO:0007669"/>
    <property type="project" value="TreeGrafter"/>
</dbReference>
<dbReference type="CDD" id="cd16321">
    <property type="entry name" value="MraZ_C"/>
    <property type="match status" value="1"/>
</dbReference>
<dbReference type="Gene3D" id="3.40.1550.20">
    <property type="entry name" value="Transcriptional regulator MraZ domain"/>
    <property type="match status" value="1"/>
</dbReference>
<dbReference type="InterPro" id="IPR038619">
    <property type="entry name" value="MraZ_sf"/>
</dbReference>
<dbReference type="KEGG" id="fap:GR316_01180"/>
<dbReference type="SUPFAM" id="SSF89447">
    <property type="entry name" value="AbrB/MazE/MraZ-like"/>
    <property type="match status" value="1"/>
</dbReference>
<keyword evidence="4 7" id="KW-0805">Transcription regulation</keyword>
<dbReference type="PANTHER" id="PTHR34701">
    <property type="entry name" value="TRANSCRIPTIONAL REGULATOR MRAZ"/>
    <property type="match status" value="1"/>
</dbReference>
<keyword evidence="6 7" id="KW-0804">Transcription</keyword>
<comment type="similarity">
    <text evidence="7">Belongs to the MraZ family.</text>
</comment>
<evidence type="ECO:0000256" key="3">
    <source>
        <dbReference type="ARBA" id="ARBA00022737"/>
    </source>
</evidence>
<keyword evidence="5 7" id="KW-0238">DNA-binding</keyword>
<keyword evidence="3" id="KW-0677">Repeat</keyword>
<proteinExistence type="inferred from homology"/>
<dbReference type="HAMAP" id="MF_01008">
    <property type="entry name" value="MraZ"/>
    <property type="match status" value="1"/>
</dbReference>
<dbReference type="RefSeq" id="WP_211784253.1">
    <property type="nucleotide sequence ID" value="NZ_CP047289.1"/>
</dbReference>
<dbReference type="InterPro" id="IPR020603">
    <property type="entry name" value="MraZ_dom"/>
</dbReference>
<dbReference type="CDD" id="cd16320">
    <property type="entry name" value="MraZ_N"/>
    <property type="match status" value="1"/>
</dbReference>
<dbReference type="InterPro" id="IPR035644">
    <property type="entry name" value="MraZ_C"/>
</dbReference>
<evidence type="ECO:0000256" key="7">
    <source>
        <dbReference type="HAMAP-Rule" id="MF_01008"/>
    </source>
</evidence>
<evidence type="ECO:0000256" key="5">
    <source>
        <dbReference type="ARBA" id="ARBA00023125"/>
    </source>
</evidence>
<dbReference type="EMBL" id="CP047289">
    <property type="protein sequence ID" value="QUS35004.1"/>
    <property type="molecule type" value="Genomic_DNA"/>
</dbReference>
<sequence>MAEAFRGEFGQKVDAKARVLIPVAFRRILDAGDPNSSAQRTRFVMVYGDERRRFVECYTMEGMAALEAQIAALPLGTPARRLLERNFITLSATIEIDEDGRIVLPARVRDKLGLTAEEIRGSVESVFAGTLQTFQIWRKTDFDTWLAEQEAEDMQLLADGQDMLTLLHGVG</sequence>
<organism evidence="9 10">
    <name type="scientific">Falsirhodobacter algicola</name>
    <dbReference type="NCBI Taxonomy" id="2692330"/>
    <lineage>
        <taxon>Bacteria</taxon>
        <taxon>Pseudomonadati</taxon>
        <taxon>Pseudomonadota</taxon>
        <taxon>Alphaproteobacteria</taxon>
        <taxon>Rhodobacterales</taxon>
        <taxon>Paracoccaceae</taxon>
        <taxon>Falsirhodobacter</taxon>
    </lineage>
</organism>
<dbReference type="GO" id="GO:0005737">
    <property type="term" value="C:cytoplasm"/>
    <property type="evidence" value="ECO:0007669"/>
    <property type="project" value="UniProtKB-UniRule"/>
</dbReference>
<keyword evidence="10" id="KW-1185">Reference proteome</keyword>
<keyword evidence="2 7" id="KW-0963">Cytoplasm</keyword>
<evidence type="ECO:0000256" key="6">
    <source>
        <dbReference type="ARBA" id="ARBA00023163"/>
    </source>
</evidence>
<evidence type="ECO:0000256" key="2">
    <source>
        <dbReference type="ARBA" id="ARBA00022490"/>
    </source>
</evidence>
<comment type="subunit">
    <text evidence="7">Forms oligomers.</text>
</comment>
<protein>
    <recommendedName>
        <fullName evidence="1 7">Transcriptional regulator MraZ</fullName>
    </recommendedName>
</protein>
<comment type="subcellular location">
    <subcellularLocation>
        <location evidence="7">Cytoplasm</location>
        <location evidence="7">Nucleoid</location>
    </subcellularLocation>
</comment>
<dbReference type="InterPro" id="IPR035642">
    <property type="entry name" value="MraZ_N"/>
</dbReference>
<dbReference type="NCBIfam" id="NF001476">
    <property type="entry name" value="PRK00326.2-2"/>
    <property type="match status" value="1"/>
</dbReference>
<dbReference type="AlphaFoldDB" id="A0A8J8MR59"/>
<gene>
    <name evidence="7 9" type="primary">mraZ</name>
    <name evidence="9" type="ORF">GR316_01180</name>
</gene>
<dbReference type="InterPro" id="IPR003444">
    <property type="entry name" value="MraZ"/>
</dbReference>
<dbReference type="Proteomes" id="UP000679284">
    <property type="component" value="Chromosome"/>
</dbReference>
<accession>A0A8J8MR59</accession>
<name>A0A8J8MR59_9RHOB</name>